<dbReference type="PANTHER" id="PTHR35523">
    <property type="entry name" value="CELL WALL PROTEIN SED1"/>
    <property type="match status" value="1"/>
</dbReference>
<dbReference type="GO" id="GO:0031505">
    <property type="term" value="P:fungal-type cell wall organization"/>
    <property type="evidence" value="ECO:0007669"/>
    <property type="project" value="InterPro"/>
</dbReference>
<dbReference type="GO" id="GO:0009277">
    <property type="term" value="C:fungal-type cell wall"/>
    <property type="evidence" value="ECO:0007669"/>
    <property type="project" value="TreeGrafter"/>
</dbReference>
<accession>A0A219AQM2</accession>
<proteinExistence type="predicted"/>
<evidence type="ECO:0000313" key="2">
    <source>
        <dbReference type="EMBL" id="OWT42909.1"/>
    </source>
</evidence>
<dbReference type="Proteomes" id="UP000078397">
    <property type="component" value="Unassembled WGS sequence"/>
</dbReference>
<dbReference type="GeneID" id="33936798"/>
<evidence type="ECO:0008006" key="4">
    <source>
        <dbReference type="Google" id="ProtNLM"/>
    </source>
</evidence>
<protein>
    <recommendedName>
        <fullName evidence="4">Mmc protein</fullName>
    </recommendedName>
</protein>
<keyword evidence="3" id="KW-1185">Reference proteome</keyword>
<keyword evidence="1" id="KW-0732">Signal</keyword>
<gene>
    <name evidence="2" type="ORF">VFPPC_17898</name>
</gene>
<evidence type="ECO:0000256" key="1">
    <source>
        <dbReference type="SAM" id="SignalP"/>
    </source>
</evidence>
<feature type="signal peptide" evidence="1">
    <location>
        <begin position="1"/>
        <end position="18"/>
    </location>
</feature>
<sequence>MKTMRMVVVGSIVAGAYAISAPRYPNTTSVATANIVYTTEVVTALTTYCPAPTTLTHGSKTYTVTGPTTLTITDCPCTISKPIRPRVRLGLVTKGKLAN</sequence>
<dbReference type="InterPro" id="IPR038843">
    <property type="entry name" value="Sed1/Spi1"/>
</dbReference>
<dbReference type="KEGG" id="pchm:VFPPC_17898"/>
<comment type="caution">
    <text evidence="2">The sequence shown here is derived from an EMBL/GenBank/DDBJ whole genome shotgun (WGS) entry which is preliminary data.</text>
</comment>
<dbReference type="EMBL" id="LSBJ02000005">
    <property type="protein sequence ID" value="OWT42909.1"/>
    <property type="molecule type" value="Genomic_DNA"/>
</dbReference>
<name>A0A219AQM2_METCM</name>
<dbReference type="AlphaFoldDB" id="A0A219AQM2"/>
<evidence type="ECO:0000313" key="3">
    <source>
        <dbReference type="Proteomes" id="UP000078397"/>
    </source>
</evidence>
<reference evidence="2 3" key="1">
    <citation type="journal article" date="2016" name="PLoS Pathog.">
        <title>Biosynthesis of antibiotic leucinostatins in bio-control fungus Purpureocillium lilacinum and their inhibition on phytophthora revealed by genome mining.</title>
        <authorList>
            <person name="Wang G."/>
            <person name="Liu Z."/>
            <person name="Lin R."/>
            <person name="Li E."/>
            <person name="Mao Z."/>
            <person name="Ling J."/>
            <person name="Yang Y."/>
            <person name="Yin W.B."/>
            <person name="Xie B."/>
        </authorList>
    </citation>
    <scope>NUCLEOTIDE SEQUENCE [LARGE SCALE GENOMIC DNA]</scope>
    <source>
        <strain evidence="2">170</strain>
    </source>
</reference>
<dbReference type="PANTHER" id="PTHR35523:SF1">
    <property type="entry name" value="CELL WALL PROTEIN SED1"/>
    <property type="match status" value="1"/>
</dbReference>
<feature type="chain" id="PRO_5012939757" description="Mmc protein" evidence="1">
    <location>
        <begin position="19"/>
        <end position="99"/>
    </location>
</feature>
<dbReference type="RefSeq" id="XP_022285375.1">
    <property type="nucleotide sequence ID" value="XM_022429571.1"/>
</dbReference>
<dbReference type="GO" id="GO:0005199">
    <property type="term" value="F:structural constituent of cell wall"/>
    <property type="evidence" value="ECO:0007669"/>
    <property type="project" value="InterPro"/>
</dbReference>
<organism evidence="2 3">
    <name type="scientific">Pochonia chlamydosporia 170</name>
    <dbReference type="NCBI Taxonomy" id="1380566"/>
    <lineage>
        <taxon>Eukaryota</taxon>
        <taxon>Fungi</taxon>
        <taxon>Dikarya</taxon>
        <taxon>Ascomycota</taxon>
        <taxon>Pezizomycotina</taxon>
        <taxon>Sordariomycetes</taxon>
        <taxon>Hypocreomycetidae</taxon>
        <taxon>Hypocreales</taxon>
        <taxon>Clavicipitaceae</taxon>
        <taxon>Pochonia</taxon>
    </lineage>
</organism>
<dbReference type="OrthoDB" id="4094614at2759"/>